<keyword evidence="2" id="KW-0812">Transmembrane</keyword>
<dbReference type="SUPFAM" id="SSF103473">
    <property type="entry name" value="MFS general substrate transporter"/>
    <property type="match status" value="1"/>
</dbReference>
<evidence type="ECO:0000313" key="4">
    <source>
        <dbReference type="Proteomes" id="UP000198538"/>
    </source>
</evidence>
<keyword evidence="4" id="KW-1185">Reference proteome</keyword>
<dbReference type="RefSeq" id="WP_244159359.1">
    <property type="nucleotide sequence ID" value="NZ_FMVM01000012.1"/>
</dbReference>
<protein>
    <submittedName>
        <fullName evidence="3">Conserved membrane protein YqhR</fullName>
    </submittedName>
</protein>
<keyword evidence="2" id="KW-1133">Transmembrane helix</keyword>
<evidence type="ECO:0000256" key="2">
    <source>
        <dbReference type="SAM" id="Phobius"/>
    </source>
</evidence>
<reference evidence="4" key="1">
    <citation type="submission" date="2016-10" db="EMBL/GenBank/DDBJ databases">
        <authorList>
            <person name="Varghese N."/>
            <person name="Submissions S."/>
        </authorList>
    </citation>
    <scope>NUCLEOTIDE SEQUENCE [LARGE SCALE GENOMIC DNA]</scope>
    <source>
        <strain evidence="4">BL9</strain>
    </source>
</reference>
<organism evidence="3 4">
    <name type="scientific">Paenibacillus polysaccharolyticus</name>
    <dbReference type="NCBI Taxonomy" id="582692"/>
    <lineage>
        <taxon>Bacteria</taxon>
        <taxon>Bacillati</taxon>
        <taxon>Bacillota</taxon>
        <taxon>Bacilli</taxon>
        <taxon>Bacillales</taxon>
        <taxon>Paenibacillaceae</taxon>
        <taxon>Paenibacillus</taxon>
    </lineage>
</organism>
<feature type="transmembrane region" description="Helical" evidence="2">
    <location>
        <begin position="169"/>
        <end position="188"/>
    </location>
</feature>
<dbReference type="InterPro" id="IPR036259">
    <property type="entry name" value="MFS_trans_sf"/>
</dbReference>
<dbReference type="EMBL" id="FMVM01000012">
    <property type="protein sequence ID" value="SCY93087.1"/>
    <property type="molecule type" value="Genomic_DNA"/>
</dbReference>
<accession>A0A1G5JXP3</accession>
<evidence type="ECO:0000313" key="3">
    <source>
        <dbReference type="EMBL" id="SCY93087.1"/>
    </source>
</evidence>
<sequence length="204" mass="23921">MMTDHTHEDVLTNHNHEGKTDQRTNRQRPRERDENVTKRRSVPRQGDAHYFTNPFSFALELGFFAGLIWGGIHWLFHFLHFTIVPVGFLAEPFFKHKYIYTPAGHLTGWLCFIVFSIFASLLYTFTIRKLKGPFPGMVYGIVWWVILFILLGPKLGMMKPLNQLTWDSIFTEICFFLLWGLFIGYTVAMEYTDERKREPEHAGA</sequence>
<evidence type="ECO:0000256" key="1">
    <source>
        <dbReference type="SAM" id="MobiDB-lite"/>
    </source>
</evidence>
<feature type="transmembrane region" description="Helical" evidence="2">
    <location>
        <begin position="137"/>
        <end position="157"/>
    </location>
</feature>
<proteinExistence type="predicted"/>
<dbReference type="AlphaFoldDB" id="A0A1G5JXP3"/>
<gene>
    <name evidence="3" type="ORF">SAMN05720606_112132</name>
</gene>
<dbReference type="Pfam" id="PF11085">
    <property type="entry name" value="YqhR"/>
    <property type="match status" value="1"/>
</dbReference>
<name>A0A1G5JXP3_9BACL</name>
<keyword evidence="2" id="KW-0472">Membrane</keyword>
<feature type="transmembrane region" description="Helical" evidence="2">
    <location>
        <begin position="106"/>
        <end position="125"/>
    </location>
</feature>
<dbReference type="InterPro" id="IPR024563">
    <property type="entry name" value="YqhR"/>
</dbReference>
<feature type="compositionally biased region" description="Basic and acidic residues" evidence="1">
    <location>
        <begin position="1"/>
        <end position="37"/>
    </location>
</feature>
<dbReference type="STRING" id="582692.SAMN05720606_112132"/>
<feature type="region of interest" description="Disordered" evidence="1">
    <location>
        <begin position="1"/>
        <end position="41"/>
    </location>
</feature>
<dbReference type="Proteomes" id="UP000198538">
    <property type="component" value="Unassembled WGS sequence"/>
</dbReference>